<proteinExistence type="predicted"/>
<dbReference type="EMBL" id="JACOQH010000002">
    <property type="protein sequence ID" value="MBC5753302.1"/>
    <property type="molecule type" value="Genomic_DNA"/>
</dbReference>
<protein>
    <recommendedName>
        <fullName evidence="3">AP2/ERF domain-containing protein</fullName>
    </recommendedName>
</protein>
<evidence type="ECO:0000313" key="1">
    <source>
        <dbReference type="EMBL" id="MBC5753302.1"/>
    </source>
</evidence>
<dbReference type="Proteomes" id="UP000621540">
    <property type="component" value="Unassembled WGS sequence"/>
</dbReference>
<dbReference type="RefSeq" id="WP_022516337.1">
    <property type="nucleotide sequence ID" value="NZ_JACOQH010000002.1"/>
</dbReference>
<accession>A0ABR7I8R4</accession>
<comment type="caution">
    <text evidence="1">The sequence shown here is derived from an EMBL/GenBank/DDBJ whole genome shotgun (WGS) entry which is preliminary data.</text>
</comment>
<gene>
    <name evidence="1" type="ORF">H8Z76_04525</name>
</gene>
<name>A0ABR7I8R4_9FIRM</name>
<reference evidence="1 2" key="1">
    <citation type="submission" date="2020-08" db="EMBL/GenBank/DDBJ databases">
        <title>Genome public.</title>
        <authorList>
            <person name="Liu C."/>
            <person name="Sun Q."/>
        </authorList>
    </citation>
    <scope>NUCLEOTIDE SEQUENCE [LARGE SCALE GENOMIC DNA]</scope>
    <source>
        <strain evidence="1 2">BX0805</strain>
    </source>
</reference>
<keyword evidence="2" id="KW-1185">Reference proteome</keyword>
<sequence>MLPGVYTATKKDGTIYYRSSITYQNKHISLGSYASEDTANQAYQKADALLRDPSVSFEHALAHRGVLSFDKTVTLMNFRDNGVYIKTPIYLRRNYFEYFLSPTLILKFDIDDLFYYSSHRIQKRGGHLFVSDYGMQYNILSRYGIKSHGVPGKDFRFVNEDFSDYRYSNIMIINPYAGVNMLQAGGKISYQAKIHINGYFSLGTYESDYLAAIAYNKACDLAKDAGIHREFPVNYIDFLSPSQYAELYADLVLPEKYLTYLASFS</sequence>
<organism evidence="1 2">
    <name type="scientific">Roseburia yibonii</name>
    <dbReference type="NCBI Taxonomy" id="2763063"/>
    <lineage>
        <taxon>Bacteria</taxon>
        <taxon>Bacillati</taxon>
        <taxon>Bacillota</taxon>
        <taxon>Clostridia</taxon>
        <taxon>Lachnospirales</taxon>
        <taxon>Lachnospiraceae</taxon>
        <taxon>Roseburia</taxon>
    </lineage>
</organism>
<evidence type="ECO:0000313" key="2">
    <source>
        <dbReference type="Proteomes" id="UP000621540"/>
    </source>
</evidence>
<evidence type="ECO:0008006" key="3">
    <source>
        <dbReference type="Google" id="ProtNLM"/>
    </source>
</evidence>